<dbReference type="SUPFAM" id="SSF55961">
    <property type="entry name" value="Bet v1-like"/>
    <property type="match status" value="1"/>
</dbReference>
<dbReference type="GO" id="GO:0005737">
    <property type="term" value="C:cytoplasm"/>
    <property type="evidence" value="ECO:0007669"/>
    <property type="project" value="TreeGrafter"/>
</dbReference>
<dbReference type="GO" id="GO:0006952">
    <property type="term" value="P:defense response"/>
    <property type="evidence" value="ECO:0007669"/>
    <property type="project" value="InterPro"/>
</dbReference>
<accession>A0AAD3T952</accession>
<dbReference type="GO" id="GO:0005634">
    <property type="term" value="C:nucleus"/>
    <property type="evidence" value="ECO:0007669"/>
    <property type="project" value="TreeGrafter"/>
</dbReference>
<dbReference type="PRINTS" id="PR00634">
    <property type="entry name" value="BETALLERGEN"/>
</dbReference>
<evidence type="ECO:0000259" key="2">
    <source>
        <dbReference type="Pfam" id="PF00407"/>
    </source>
</evidence>
<comment type="caution">
    <text evidence="3">The sequence shown here is derived from an EMBL/GenBank/DDBJ whole genome shotgun (WGS) entry which is preliminary data.</text>
</comment>
<dbReference type="EMBL" id="BSYO01000030">
    <property type="protein sequence ID" value="GMH25940.1"/>
    <property type="molecule type" value="Genomic_DNA"/>
</dbReference>
<dbReference type="GO" id="GO:0038023">
    <property type="term" value="F:signaling receptor activity"/>
    <property type="evidence" value="ECO:0007669"/>
    <property type="project" value="InterPro"/>
</dbReference>
<dbReference type="AlphaFoldDB" id="A0AAD3T952"/>
<comment type="similarity">
    <text evidence="1">Belongs to the BetVI family.</text>
</comment>
<evidence type="ECO:0000313" key="3">
    <source>
        <dbReference type="EMBL" id="GMH25940.1"/>
    </source>
</evidence>
<dbReference type="GO" id="GO:0004864">
    <property type="term" value="F:protein phosphatase inhibitor activity"/>
    <property type="evidence" value="ECO:0007669"/>
    <property type="project" value="InterPro"/>
</dbReference>
<gene>
    <name evidence="3" type="ORF">Nepgr_027783</name>
</gene>
<dbReference type="InterPro" id="IPR000916">
    <property type="entry name" value="Bet_v_I/MLP"/>
</dbReference>
<protein>
    <recommendedName>
        <fullName evidence="2">Bet v I/Major latex protein domain-containing protein</fullName>
    </recommendedName>
</protein>
<dbReference type="PANTHER" id="PTHR31213:SF192">
    <property type="entry name" value="MAJOR ALLERGEN PRU AR 1-LIKE"/>
    <property type="match status" value="1"/>
</dbReference>
<dbReference type="Pfam" id="PF00407">
    <property type="entry name" value="Bet_v_1"/>
    <property type="match status" value="1"/>
</dbReference>
<reference evidence="3" key="1">
    <citation type="submission" date="2023-05" db="EMBL/GenBank/DDBJ databases">
        <title>Nepenthes gracilis genome sequencing.</title>
        <authorList>
            <person name="Fukushima K."/>
        </authorList>
    </citation>
    <scope>NUCLEOTIDE SEQUENCE</scope>
    <source>
        <strain evidence="3">SING2019-196</strain>
    </source>
</reference>
<evidence type="ECO:0000313" key="4">
    <source>
        <dbReference type="Proteomes" id="UP001279734"/>
    </source>
</evidence>
<dbReference type="FunFam" id="3.30.530.20:FF:000007">
    <property type="entry name" value="Major pollen allergen Bet v 1-A"/>
    <property type="match status" value="1"/>
</dbReference>
<dbReference type="InterPro" id="IPR023393">
    <property type="entry name" value="START-like_dom_sf"/>
</dbReference>
<proteinExistence type="inferred from homology"/>
<dbReference type="CDD" id="cd07816">
    <property type="entry name" value="Bet_v1-like"/>
    <property type="match status" value="1"/>
</dbReference>
<dbReference type="Gene3D" id="3.30.530.20">
    <property type="match status" value="1"/>
</dbReference>
<name>A0AAD3T952_NEPGR</name>
<dbReference type="PANTHER" id="PTHR31213">
    <property type="entry name" value="OS08G0374000 PROTEIN-RELATED"/>
    <property type="match status" value="1"/>
</dbReference>
<dbReference type="GO" id="GO:0010427">
    <property type="term" value="F:abscisic acid binding"/>
    <property type="evidence" value="ECO:0007669"/>
    <property type="project" value="InterPro"/>
</dbReference>
<dbReference type="InterPro" id="IPR050279">
    <property type="entry name" value="Plant_def-hormone_signal"/>
</dbReference>
<sequence>MAAGTYSQEIESPVAPARLFKALCLDNHTLFPKLMPESFKSIEFVQGDHATVGSIKQLNFPEGHQYKYAKHKIDEIDVDNLYCKYTTIDGDVLHGKYESVVNETKIEAVGTGSVCKLTTHFNPVGGVPLNEEGIKIGQQK</sequence>
<evidence type="ECO:0000256" key="1">
    <source>
        <dbReference type="ARBA" id="ARBA00009744"/>
    </source>
</evidence>
<dbReference type="InterPro" id="IPR024949">
    <property type="entry name" value="Bet_v_I_allergen"/>
</dbReference>
<keyword evidence="4" id="KW-1185">Reference proteome</keyword>
<feature type="domain" description="Bet v I/Major latex protein" evidence="2">
    <location>
        <begin position="1"/>
        <end position="122"/>
    </location>
</feature>
<dbReference type="Proteomes" id="UP001279734">
    <property type="component" value="Unassembled WGS sequence"/>
</dbReference>
<dbReference type="GO" id="GO:0009738">
    <property type="term" value="P:abscisic acid-activated signaling pathway"/>
    <property type="evidence" value="ECO:0007669"/>
    <property type="project" value="InterPro"/>
</dbReference>
<organism evidence="3 4">
    <name type="scientific">Nepenthes gracilis</name>
    <name type="common">Slender pitcher plant</name>
    <dbReference type="NCBI Taxonomy" id="150966"/>
    <lineage>
        <taxon>Eukaryota</taxon>
        <taxon>Viridiplantae</taxon>
        <taxon>Streptophyta</taxon>
        <taxon>Embryophyta</taxon>
        <taxon>Tracheophyta</taxon>
        <taxon>Spermatophyta</taxon>
        <taxon>Magnoliopsida</taxon>
        <taxon>eudicotyledons</taxon>
        <taxon>Gunneridae</taxon>
        <taxon>Pentapetalae</taxon>
        <taxon>Caryophyllales</taxon>
        <taxon>Nepenthaceae</taxon>
        <taxon>Nepenthes</taxon>
    </lineage>
</organism>